<organism evidence="2 3">
    <name type="scientific">Mycena rosella</name>
    <name type="common">Pink bonnet</name>
    <name type="synonym">Agaricus rosellus</name>
    <dbReference type="NCBI Taxonomy" id="1033263"/>
    <lineage>
        <taxon>Eukaryota</taxon>
        <taxon>Fungi</taxon>
        <taxon>Dikarya</taxon>
        <taxon>Basidiomycota</taxon>
        <taxon>Agaricomycotina</taxon>
        <taxon>Agaricomycetes</taxon>
        <taxon>Agaricomycetidae</taxon>
        <taxon>Agaricales</taxon>
        <taxon>Marasmiineae</taxon>
        <taxon>Mycenaceae</taxon>
        <taxon>Mycena</taxon>
    </lineage>
</organism>
<name>A0AAD7GLA4_MYCRO</name>
<feature type="signal peptide" evidence="1">
    <location>
        <begin position="1"/>
        <end position="34"/>
    </location>
</feature>
<feature type="chain" id="PRO_5042051384" description="Secreted protein" evidence="1">
    <location>
        <begin position="35"/>
        <end position="103"/>
    </location>
</feature>
<reference evidence="2" key="1">
    <citation type="submission" date="2023-03" db="EMBL/GenBank/DDBJ databases">
        <title>Massive genome expansion in bonnet fungi (Mycena s.s.) driven by repeated elements and novel gene families across ecological guilds.</title>
        <authorList>
            <consortium name="Lawrence Berkeley National Laboratory"/>
            <person name="Harder C.B."/>
            <person name="Miyauchi S."/>
            <person name="Viragh M."/>
            <person name="Kuo A."/>
            <person name="Thoen E."/>
            <person name="Andreopoulos B."/>
            <person name="Lu D."/>
            <person name="Skrede I."/>
            <person name="Drula E."/>
            <person name="Henrissat B."/>
            <person name="Morin E."/>
            <person name="Kohler A."/>
            <person name="Barry K."/>
            <person name="LaButti K."/>
            <person name="Morin E."/>
            <person name="Salamov A."/>
            <person name="Lipzen A."/>
            <person name="Mereny Z."/>
            <person name="Hegedus B."/>
            <person name="Baldrian P."/>
            <person name="Stursova M."/>
            <person name="Weitz H."/>
            <person name="Taylor A."/>
            <person name="Grigoriev I.V."/>
            <person name="Nagy L.G."/>
            <person name="Martin F."/>
            <person name="Kauserud H."/>
        </authorList>
    </citation>
    <scope>NUCLEOTIDE SEQUENCE</scope>
    <source>
        <strain evidence="2">CBHHK067</strain>
    </source>
</reference>
<keyword evidence="3" id="KW-1185">Reference proteome</keyword>
<evidence type="ECO:0000313" key="2">
    <source>
        <dbReference type="EMBL" id="KAJ7696289.1"/>
    </source>
</evidence>
<accession>A0AAD7GLA4</accession>
<dbReference type="Proteomes" id="UP001221757">
    <property type="component" value="Unassembled WGS sequence"/>
</dbReference>
<sequence>MRRRGLGTGRRRVRGRRLRLTCLICLTTRTPVPAEAWVRVGVRARGRDKCAPVNAHRVSSRYGLILLEALHIIDSMYPTSCFSYLSPFLLALLQVPPHYFNVV</sequence>
<gene>
    <name evidence="2" type="ORF">B0H17DRAFT_407184</name>
</gene>
<comment type="caution">
    <text evidence="2">The sequence shown here is derived from an EMBL/GenBank/DDBJ whole genome shotgun (WGS) entry which is preliminary data.</text>
</comment>
<evidence type="ECO:0000256" key="1">
    <source>
        <dbReference type="SAM" id="SignalP"/>
    </source>
</evidence>
<evidence type="ECO:0000313" key="3">
    <source>
        <dbReference type="Proteomes" id="UP001221757"/>
    </source>
</evidence>
<keyword evidence="1" id="KW-0732">Signal</keyword>
<proteinExistence type="predicted"/>
<evidence type="ECO:0008006" key="4">
    <source>
        <dbReference type="Google" id="ProtNLM"/>
    </source>
</evidence>
<dbReference type="EMBL" id="JARKIE010000035">
    <property type="protein sequence ID" value="KAJ7696289.1"/>
    <property type="molecule type" value="Genomic_DNA"/>
</dbReference>
<protein>
    <recommendedName>
        <fullName evidence="4">Secreted protein</fullName>
    </recommendedName>
</protein>
<dbReference type="AlphaFoldDB" id="A0AAD7GLA4"/>